<evidence type="ECO:0000313" key="3">
    <source>
        <dbReference type="Proteomes" id="UP000549394"/>
    </source>
</evidence>
<dbReference type="Proteomes" id="UP000549394">
    <property type="component" value="Unassembled WGS sequence"/>
</dbReference>
<sequence length="91" mass="10232">MERSVAVFGLRVEFVLNGGNEHNKNATIIAARRQAQKRQTGFLTRPVLGIYLGKYEWKRNRSRIATSHGSGSPSDGRFQTSRTFDDCMTIA</sequence>
<gene>
    <name evidence="2" type="ORF">DGYR_LOCUS10196</name>
</gene>
<accession>A0A7I8W3X2</accession>
<dbReference type="EMBL" id="CAJFCJ010000017">
    <property type="protein sequence ID" value="CAD5122377.1"/>
    <property type="molecule type" value="Genomic_DNA"/>
</dbReference>
<reference evidence="2 3" key="1">
    <citation type="submission" date="2020-08" db="EMBL/GenBank/DDBJ databases">
        <authorList>
            <person name="Hejnol A."/>
        </authorList>
    </citation>
    <scope>NUCLEOTIDE SEQUENCE [LARGE SCALE GENOMIC DNA]</scope>
</reference>
<evidence type="ECO:0000313" key="2">
    <source>
        <dbReference type="EMBL" id="CAD5122377.1"/>
    </source>
</evidence>
<name>A0A7I8W3X2_9ANNE</name>
<feature type="compositionally biased region" description="Polar residues" evidence="1">
    <location>
        <begin position="63"/>
        <end position="82"/>
    </location>
</feature>
<keyword evidence="3" id="KW-1185">Reference proteome</keyword>
<organism evidence="2 3">
    <name type="scientific">Dimorphilus gyrociliatus</name>
    <dbReference type="NCBI Taxonomy" id="2664684"/>
    <lineage>
        <taxon>Eukaryota</taxon>
        <taxon>Metazoa</taxon>
        <taxon>Spiralia</taxon>
        <taxon>Lophotrochozoa</taxon>
        <taxon>Annelida</taxon>
        <taxon>Polychaeta</taxon>
        <taxon>Polychaeta incertae sedis</taxon>
        <taxon>Dinophilidae</taxon>
        <taxon>Dimorphilus</taxon>
    </lineage>
</organism>
<comment type="caution">
    <text evidence="2">The sequence shown here is derived from an EMBL/GenBank/DDBJ whole genome shotgun (WGS) entry which is preliminary data.</text>
</comment>
<protein>
    <submittedName>
        <fullName evidence="2">Uncharacterized protein</fullName>
    </submittedName>
</protein>
<dbReference type="AlphaFoldDB" id="A0A7I8W3X2"/>
<proteinExistence type="predicted"/>
<evidence type="ECO:0000256" key="1">
    <source>
        <dbReference type="SAM" id="MobiDB-lite"/>
    </source>
</evidence>
<feature type="region of interest" description="Disordered" evidence="1">
    <location>
        <begin position="62"/>
        <end position="91"/>
    </location>
</feature>